<reference evidence="2" key="1">
    <citation type="submission" date="2022-11" db="EMBL/GenBank/DDBJ databases">
        <authorList>
            <person name="Petersen C."/>
        </authorList>
    </citation>
    <scope>NUCLEOTIDE SEQUENCE</scope>
    <source>
        <strain evidence="2">IBT 21917</strain>
    </source>
</reference>
<dbReference type="EMBL" id="JAPQKO010000002">
    <property type="protein sequence ID" value="KAJ5179192.1"/>
    <property type="molecule type" value="Genomic_DNA"/>
</dbReference>
<keyword evidence="3" id="KW-1185">Reference proteome</keyword>
<dbReference type="AlphaFoldDB" id="A0A9W9IK06"/>
<name>A0A9W9IK06_9EURO</name>
<evidence type="ECO:0000256" key="1">
    <source>
        <dbReference type="SAM" id="MobiDB-lite"/>
    </source>
</evidence>
<evidence type="ECO:0000313" key="3">
    <source>
        <dbReference type="Proteomes" id="UP001146351"/>
    </source>
</evidence>
<feature type="compositionally biased region" description="Basic and acidic residues" evidence="1">
    <location>
        <begin position="151"/>
        <end position="166"/>
    </location>
</feature>
<dbReference type="Proteomes" id="UP001146351">
    <property type="component" value="Unassembled WGS sequence"/>
</dbReference>
<feature type="region of interest" description="Disordered" evidence="1">
    <location>
        <begin position="151"/>
        <end position="197"/>
    </location>
</feature>
<comment type="caution">
    <text evidence="2">The sequence shown here is derived from an EMBL/GenBank/DDBJ whole genome shotgun (WGS) entry which is preliminary data.</text>
</comment>
<feature type="compositionally biased region" description="Basic residues" evidence="1">
    <location>
        <begin position="167"/>
        <end position="178"/>
    </location>
</feature>
<reference evidence="2" key="2">
    <citation type="journal article" date="2023" name="IMA Fungus">
        <title>Comparative genomic study of the Penicillium genus elucidates a diverse pangenome and 15 lateral gene transfer events.</title>
        <authorList>
            <person name="Petersen C."/>
            <person name="Sorensen T."/>
            <person name="Nielsen M.R."/>
            <person name="Sondergaard T.E."/>
            <person name="Sorensen J.L."/>
            <person name="Fitzpatrick D.A."/>
            <person name="Frisvad J.C."/>
            <person name="Nielsen K.L."/>
        </authorList>
    </citation>
    <scope>NUCLEOTIDE SEQUENCE</scope>
    <source>
        <strain evidence="2">IBT 21917</strain>
    </source>
</reference>
<organism evidence="2 3">
    <name type="scientific">Penicillium capsulatum</name>
    <dbReference type="NCBI Taxonomy" id="69766"/>
    <lineage>
        <taxon>Eukaryota</taxon>
        <taxon>Fungi</taxon>
        <taxon>Dikarya</taxon>
        <taxon>Ascomycota</taxon>
        <taxon>Pezizomycotina</taxon>
        <taxon>Eurotiomycetes</taxon>
        <taxon>Eurotiomycetidae</taxon>
        <taxon>Eurotiales</taxon>
        <taxon>Aspergillaceae</taxon>
        <taxon>Penicillium</taxon>
    </lineage>
</organism>
<accession>A0A9W9IK06</accession>
<gene>
    <name evidence="2" type="ORF">N7492_002402</name>
</gene>
<evidence type="ECO:0000313" key="2">
    <source>
        <dbReference type="EMBL" id="KAJ5179192.1"/>
    </source>
</evidence>
<sequence length="551" mass="62163">MSYQEQDGNDLKAINQKLAEQAALALKDMDLGNKFTWADISTSDPEEGQTSDVELGKGTAVPIPAKGSHAKPTQRQLADGLVELQGVVARSLIPYQVRFFANDVHSWLPGLREALPGSFDHLLLMLLDDLDSYTHLQRVMHDALSEYFVNHPDDEKKVQDPAEEGRSRRRNPGRKARNVRGTGRSKQPALSDPACAGNTDTRYSDEMAFFDDILVLRQLLAPLRRESKPIHWITNRYPQSLEMLQGLRWSDACLENLSDHIEPKLWARHGEWTIYNPAPPGSEARDKATSLHQWRIEASLATALWEKFPPDKLQLRDADGRYRLQLISSDPNLAREKGFLPPIDAPIPQPSQTHHSDICILDRTTRRAYREELGHLGQIARWLALARGFPAVHLFCDVVRLFTLYGIDVTNATQVRFVRFLTSKLLSDDDQAQRGLIPYIMGGKHPVNETNIEHFQDQLDSHRAMQKSLVETLSLFWRGEGASSPEIPTKVLGWFEDDSGKAVLEVDEEWASMEGFQSDSDGDSAAAGDCSFDLDDPAQKEYYTKMLFPDI</sequence>
<proteinExistence type="predicted"/>
<protein>
    <submittedName>
        <fullName evidence="2">Uncharacterized protein</fullName>
    </submittedName>
</protein>
<dbReference type="OrthoDB" id="4183264at2759"/>